<dbReference type="InterPro" id="IPR004364">
    <property type="entry name" value="Aa-tRNA-synt_II"/>
</dbReference>
<organism evidence="10 11">
    <name type="scientific">Candidatus Nomurabacteria bacterium RIFCSPHIGHO2_02_FULL_41_18</name>
    <dbReference type="NCBI Taxonomy" id="1801754"/>
    <lineage>
        <taxon>Bacteria</taxon>
        <taxon>Candidatus Nomuraibacteriota</taxon>
    </lineage>
</organism>
<dbReference type="GO" id="GO:0004824">
    <property type="term" value="F:lysine-tRNA ligase activity"/>
    <property type="evidence" value="ECO:0007669"/>
    <property type="project" value="UniProtKB-UniRule"/>
</dbReference>
<keyword evidence="7 8" id="KW-0460">Magnesium</keyword>
<dbReference type="InterPro" id="IPR018149">
    <property type="entry name" value="Lys-tRNA-synth_II_C"/>
</dbReference>
<evidence type="ECO:0000313" key="10">
    <source>
        <dbReference type="EMBL" id="OGI77950.1"/>
    </source>
</evidence>
<dbReference type="InterPro" id="IPR004365">
    <property type="entry name" value="NA-bd_OB_tRNA"/>
</dbReference>
<dbReference type="EMBL" id="MFUE01000006">
    <property type="protein sequence ID" value="OGI77950.1"/>
    <property type="molecule type" value="Genomic_DNA"/>
</dbReference>
<dbReference type="Pfam" id="PF00152">
    <property type="entry name" value="tRNA-synt_2"/>
    <property type="match status" value="1"/>
</dbReference>
<dbReference type="NCBIfam" id="TIGR00499">
    <property type="entry name" value="lysS_bact"/>
    <property type="match status" value="1"/>
</dbReference>
<reference evidence="10 11" key="1">
    <citation type="journal article" date="2016" name="Nat. Commun.">
        <title>Thousands of microbial genomes shed light on interconnected biogeochemical processes in an aquifer system.</title>
        <authorList>
            <person name="Anantharaman K."/>
            <person name="Brown C.T."/>
            <person name="Hug L.A."/>
            <person name="Sharon I."/>
            <person name="Castelle C.J."/>
            <person name="Probst A.J."/>
            <person name="Thomas B.C."/>
            <person name="Singh A."/>
            <person name="Wilkins M.J."/>
            <person name="Karaoz U."/>
            <person name="Brodie E.L."/>
            <person name="Williams K.H."/>
            <person name="Hubbard S.S."/>
            <person name="Banfield J.F."/>
        </authorList>
    </citation>
    <scope>NUCLEOTIDE SEQUENCE [LARGE SCALE GENOMIC DNA]</scope>
</reference>
<comment type="caution">
    <text evidence="10">The sequence shown here is derived from an EMBL/GenBank/DDBJ whole genome shotgun (WGS) entry which is preliminary data.</text>
</comment>
<keyword evidence="7" id="KW-0648">Protein biosynthesis</keyword>
<evidence type="ECO:0000256" key="3">
    <source>
        <dbReference type="ARBA" id="ARBA00022741"/>
    </source>
</evidence>
<dbReference type="NCBIfam" id="NF001756">
    <property type="entry name" value="PRK00484.1"/>
    <property type="match status" value="1"/>
</dbReference>
<evidence type="ECO:0000256" key="4">
    <source>
        <dbReference type="ARBA" id="ARBA00022840"/>
    </source>
</evidence>
<dbReference type="Gene3D" id="2.40.50.140">
    <property type="entry name" value="Nucleic acid-binding proteins"/>
    <property type="match status" value="1"/>
</dbReference>
<dbReference type="Proteomes" id="UP000177777">
    <property type="component" value="Unassembled WGS sequence"/>
</dbReference>
<comment type="cofactor">
    <cofactor evidence="7 8">
        <name>Mg(2+)</name>
        <dbReference type="ChEBI" id="CHEBI:18420"/>
    </cofactor>
    <text evidence="7 8">Binds 3 Mg(2+) ions per subunit.</text>
</comment>
<feature type="binding site" evidence="7">
    <location>
        <position position="404"/>
    </location>
    <ligand>
        <name>Mg(2+)</name>
        <dbReference type="ChEBI" id="CHEBI:18420"/>
        <label>2</label>
    </ligand>
</feature>
<gene>
    <name evidence="7" type="primary">lysS</name>
    <name evidence="10" type="ORF">A3D42_00340</name>
</gene>
<comment type="subcellular location">
    <subcellularLocation>
        <location evidence="7">Cytoplasm</location>
    </subcellularLocation>
</comment>
<keyword evidence="1 7" id="KW-0436">Ligase</keyword>
<evidence type="ECO:0000256" key="6">
    <source>
        <dbReference type="ARBA" id="ARBA00048573"/>
    </source>
</evidence>
<comment type="catalytic activity">
    <reaction evidence="6 7 8">
        <text>tRNA(Lys) + L-lysine + ATP = L-lysyl-tRNA(Lys) + AMP + diphosphate</text>
        <dbReference type="Rhea" id="RHEA:20792"/>
        <dbReference type="Rhea" id="RHEA-COMP:9696"/>
        <dbReference type="Rhea" id="RHEA-COMP:9697"/>
        <dbReference type="ChEBI" id="CHEBI:30616"/>
        <dbReference type="ChEBI" id="CHEBI:32551"/>
        <dbReference type="ChEBI" id="CHEBI:33019"/>
        <dbReference type="ChEBI" id="CHEBI:78442"/>
        <dbReference type="ChEBI" id="CHEBI:78529"/>
        <dbReference type="ChEBI" id="CHEBI:456215"/>
        <dbReference type="EC" id="6.1.1.6"/>
    </reaction>
</comment>
<evidence type="ECO:0000259" key="9">
    <source>
        <dbReference type="PROSITE" id="PS50862"/>
    </source>
</evidence>
<dbReference type="InterPro" id="IPR006195">
    <property type="entry name" value="aa-tRNA-synth_II"/>
</dbReference>
<proteinExistence type="inferred from homology"/>
<keyword evidence="2 7" id="KW-0479">Metal-binding</keyword>
<dbReference type="PANTHER" id="PTHR42918:SF15">
    <property type="entry name" value="LYSINE--TRNA LIGASE, CHLOROPLASTIC_MITOCHONDRIAL"/>
    <property type="match status" value="1"/>
</dbReference>
<dbReference type="InterPro" id="IPR002313">
    <property type="entry name" value="Lys-tRNA-ligase_II"/>
</dbReference>
<dbReference type="GO" id="GO:0005524">
    <property type="term" value="F:ATP binding"/>
    <property type="evidence" value="ECO:0007669"/>
    <property type="project" value="UniProtKB-UniRule"/>
</dbReference>
<dbReference type="InterPro" id="IPR012340">
    <property type="entry name" value="NA-bd_OB-fold"/>
</dbReference>
<evidence type="ECO:0000256" key="2">
    <source>
        <dbReference type="ARBA" id="ARBA00022723"/>
    </source>
</evidence>
<dbReference type="GO" id="GO:0005829">
    <property type="term" value="C:cytosol"/>
    <property type="evidence" value="ECO:0007669"/>
    <property type="project" value="TreeGrafter"/>
</dbReference>
<evidence type="ECO:0000256" key="1">
    <source>
        <dbReference type="ARBA" id="ARBA00022598"/>
    </source>
</evidence>
<comment type="similarity">
    <text evidence="7">Belongs to the class-II aminoacyl-tRNA synthetase family.</text>
</comment>
<feature type="binding site" evidence="7">
    <location>
        <position position="404"/>
    </location>
    <ligand>
        <name>Mg(2+)</name>
        <dbReference type="ChEBI" id="CHEBI:18420"/>
        <label>1</label>
    </ligand>
</feature>
<comment type="caution">
    <text evidence="7">Lacks conserved residue(s) required for the propagation of feature annotation.</text>
</comment>
<dbReference type="GO" id="GO:0000049">
    <property type="term" value="F:tRNA binding"/>
    <property type="evidence" value="ECO:0007669"/>
    <property type="project" value="TreeGrafter"/>
</dbReference>
<dbReference type="GO" id="GO:0000287">
    <property type="term" value="F:magnesium ion binding"/>
    <property type="evidence" value="ECO:0007669"/>
    <property type="project" value="UniProtKB-UniRule"/>
</dbReference>
<dbReference type="CDD" id="cd04322">
    <property type="entry name" value="LysRS_N"/>
    <property type="match status" value="1"/>
</dbReference>
<evidence type="ECO:0000256" key="7">
    <source>
        <dbReference type="HAMAP-Rule" id="MF_00252"/>
    </source>
</evidence>
<evidence type="ECO:0000256" key="5">
    <source>
        <dbReference type="ARBA" id="ARBA00023146"/>
    </source>
</evidence>
<keyword evidence="3 7" id="KW-0547">Nucleotide-binding</keyword>
<evidence type="ECO:0000313" key="11">
    <source>
        <dbReference type="Proteomes" id="UP000177777"/>
    </source>
</evidence>
<comment type="subunit">
    <text evidence="7">Homodimer.</text>
</comment>
<dbReference type="Pfam" id="PF01336">
    <property type="entry name" value="tRNA_anti-codon"/>
    <property type="match status" value="1"/>
</dbReference>
<dbReference type="EC" id="6.1.1.6" evidence="7"/>
<keyword evidence="5 7" id="KW-0030">Aminoacyl-tRNA synthetase</keyword>
<dbReference type="SUPFAM" id="SSF55681">
    <property type="entry name" value="Class II aaRS and biotin synthetases"/>
    <property type="match status" value="1"/>
</dbReference>
<evidence type="ECO:0000256" key="8">
    <source>
        <dbReference type="RuleBase" id="RU000336"/>
    </source>
</evidence>
<dbReference type="PANTHER" id="PTHR42918">
    <property type="entry name" value="LYSYL-TRNA SYNTHETASE"/>
    <property type="match status" value="1"/>
</dbReference>
<accession>A0A1F6W7M3</accession>
<name>A0A1F6W7M3_9BACT</name>
<dbReference type="PROSITE" id="PS50862">
    <property type="entry name" value="AA_TRNA_LIGASE_II"/>
    <property type="match status" value="1"/>
</dbReference>
<dbReference type="Gene3D" id="3.30.930.10">
    <property type="entry name" value="Bira Bifunctional Protein, Domain 2"/>
    <property type="match status" value="1"/>
</dbReference>
<dbReference type="GO" id="GO:0006430">
    <property type="term" value="P:lysyl-tRNA aminoacylation"/>
    <property type="evidence" value="ECO:0007669"/>
    <property type="project" value="UniProtKB-UniRule"/>
</dbReference>
<dbReference type="STRING" id="1801754.A3D42_00340"/>
<keyword evidence="4 7" id="KW-0067">ATP-binding</keyword>
<dbReference type="PRINTS" id="PR00982">
    <property type="entry name" value="TRNASYNTHLYS"/>
</dbReference>
<dbReference type="InterPro" id="IPR044136">
    <property type="entry name" value="Lys-tRNA-ligase_II_N"/>
</dbReference>
<feature type="domain" description="Aminoacyl-transfer RNA synthetases class-II family profile" evidence="9">
    <location>
        <begin position="180"/>
        <end position="483"/>
    </location>
</feature>
<dbReference type="InterPro" id="IPR045864">
    <property type="entry name" value="aa-tRNA-synth_II/BPL/LPL"/>
</dbReference>
<dbReference type="AlphaFoldDB" id="A0A1F6W7M3"/>
<protein>
    <recommendedName>
        <fullName evidence="7">Lysine--tRNA ligase</fullName>
        <ecNumber evidence="7">6.1.1.6</ecNumber>
    </recommendedName>
    <alternativeName>
        <fullName evidence="7">Lysyl-tRNA synthetase</fullName>
        <shortName evidence="7">LysRS</shortName>
    </alternativeName>
</protein>
<dbReference type="HAMAP" id="MF_00252">
    <property type="entry name" value="Lys_tRNA_synth_class2"/>
    <property type="match status" value="1"/>
</dbReference>
<sequence>MSSLDEIRDIRIKKINLLRKAGMDPYPADSKREISLKDAVDSFDNLEKNRKEKWIAGRIMSIRGQGAIIFFTLYDGTGSFQGVLKKDVLGAEKLDFWNEVVDIGDFVEVRGIFFKTNRGEKTIEAKDWRMLSKSLRPLPEKWHGLTDSEERYRKRYLDILMNPELKELFEKKAKFWDVTREFMKQKGFLEVETPTLETTTGGAEATPFKTHHNDYDMDVYLRISVGELWQKRLMAGGFPKTFEIGRIYRNEGTSPEHAQEFTNMEFYWGFANYNDGMALVREMYIEIAKKVFCTTKFSSHGHTFDLMDEWKEIDYVSEIKNRTGVDVLSAGEKDMMKKLDELGVKYEGMGKERLTDSLWKYCRKQISGPAMLIHHPTLVAPLSKINPANPLTTERFQPLIAGSEVGNGYSELNDPIDQHERFEVQRKLIEAGDEEAMMPDDEFVEMLEYGMPPTCGFGFGERLFSILSDKPLRETQIFPLMKPKEN</sequence>
<dbReference type="SUPFAM" id="SSF50249">
    <property type="entry name" value="Nucleic acid-binding proteins"/>
    <property type="match status" value="1"/>
</dbReference>
<keyword evidence="7" id="KW-0963">Cytoplasm</keyword>